<feature type="domain" description="POTRA" evidence="10">
    <location>
        <begin position="31"/>
        <end position="105"/>
    </location>
</feature>
<evidence type="ECO:0000259" key="10">
    <source>
        <dbReference type="PROSITE" id="PS51779"/>
    </source>
</evidence>
<sequence>MLERACKVVLATAFVLGIATAPASAQDFEGKNVTAVDFRYQGDRAAVDEARLRNYIQLRAGSTYMTDTVDSDIKSLYESGFVDDVRVLAEPVGNGVRVVYEVVPRSEIVGVGFVGNSVFSDTKLAKASELKAGGALSDQMILDARDNLENHYEEAGYPDVSISYRVQPAATGSGSELIFIIDEGQKNEIRDIRFEGNNTFDDRTLRRQMSVKEKGLLSFFTKAGRFEVDQLDADLDAVLDYYRSKGYLRASSPGVRREPVGDGRVDLVIPVNEGEKYTVKGVGFGKMSVFSEDELYPAMTLQGGDAYNSKKMRADMTTIRSYYGSRGYADAEVTPDIRDAGPNQVNVIYRISEGRRFRVGSVNIQGNIKTQDRVIRREVPLKPDDYFNSVELDTTKSRLDGLQYFSDVQVSSSPSGRGGGYRDVDIMVEERRTGSISAGIGFSSIDNIVGFVNLEQSNFDIMNPWSFTGGGQRFAMNLRLGSERTDFGISLTEPWFLGRQLALTGELFYRDSQYFSDFYEQTNAGAAVSIRKPLTERTYLRAEYRIENVEIDLDPGVAVLSAASVGRGGPPSLLLPEAGDYLRSALSANWIYDSRDALIETREGSKLDVGVSVAGTFLGGDVDTYGLTIRGQQYWNLKWDSILSLNGELAFVDATSGTVPVFDRLYLGGARTLRGFEFRDVGPRDPVTGEVVGGQSLGFLSVEYTVPIIDNVRLAAFYDLGFVNGSAWDPDPSDLYHDIGIGVRLKLPVSPVPIALDYAFPIESPDPIADQGGRFNFSLSYEY</sequence>
<dbReference type="InterPro" id="IPR000184">
    <property type="entry name" value="Bac_surfAg_D15"/>
</dbReference>
<dbReference type="Pfam" id="PF07244">
    <property type="entry name" value="POTRA"/>
    <property type="match status" value="5"/>
</dbReference>
<dbReference type="Gene3D" id="3.10.20.310">
    <property type="entry name" value="membrane protein fhac"/>
    <property type="match status" value="5"/>
</dbReference>
<evidence type="ECO:0000256" key="8">
    <source>
        <dbReference type="NCBIfam" id="TIGR03303"/>
    </source>
</evidence>
<gene>
    <name evidence="11" type="ORF">HAHE_33350</name>
</gene>
<dbReference type="Gene3D" id="2.40.160.50">
    <property type="entry name" value="membrane protein fhac: a member of the omp85/tpsb transporter family"/>
    <property type="match status" value="1"/>
</dbReference>
<proteinExistence type="predicted"/>
<evidence type="ECO:0000256" key="7">
    <source>
        <dbReference type="ARBA" id="ARBA00023237"/>
    </source>
</evidence>
<organism evidence="11 12">
    <name type="scientific">Haloferula helveola</name>
    <dbReference type="NCBI Taxonomy" id="490095"/>
    <lineage>
        <taxon>Bacteria</taxon>
        <taxon>Pseudomonadati</taxon>
        <taxon>Verrucomicrobiota</taxon>
        <taxon>Verrucomicrobiia</taxon>
        <taxon>Verrucomicrobiales</taxon>
        <taxon>Verrucomicrobiaceae</taxon>
        <taxon>Haloferula</taxon>
    </lineage>
</organism>
<keyword evidence="12" id="KW-1185">Reference proteome</keyword>
<name>A0ABM7RHR2_9BACT</name>
<evidence type="ECO:0000256" key="3">
    <source>
        <dbReference type="ARBA" id="ARBA00022692"/>
    </source>
</evidence>
<evidence type="ECO:0000256" key="4">
    <source>
        <dbReference type="ARBA" id="ARBA00022729"/>
    </source>
</evidence>
<dbReference type="Proteomes" id="UP001374893">
    <property type="component" value="Chromosome"/>
</dbReference>
<evidence type="ECO:0000256" key="1">
    <source>
        <dbReference type="ARBA" id="ARBA00004370"/>
    </source>
</evidence>
<keyword evidence="6" id="KW-0472">Membrane</keyword>
<dbReference type="Pfam" id="PF01103">
    <property type="entry name" value="Omp85"/>
    <property type="match status" value="1"/>
</dbReference>
<evidence type="ECO:0000313" key="11">
    <source>
        <dbReference type="EMBL" id="BCX49427.1"/>
    </source>
</evidence>
<keyword evidence="2" id="KW-1134">Transmembrane beta strand</keyword>
<keyword evidence="7" id="KW-0998">Cell outer membrane</keyword>
<dbReference type="RefSeq" id="WP_338686021.1">
    <property type="nucleotide sequence ID" value="NZ_AP024702.1"/>
</dbReference>
<feature type="domain" description="POTRA" evidence="10">
    <location>
        <begin position="357"/>
        <end position="431"/>
    </location>
</feature>
<feature type="chain" id="PRO_5047123404" description="Outer membrane protein assembly factor BamA" evidence="9">
    <location>
        <begin position="26"/>
        <end position="783"/>
    </location>
</feature>
<dbReference type="InterPro" id="IPR034746">
    <property type="entry name" value="POTRA"/>
</dbReference>
<keyword evidence="5" id="KW-0677">Repeat</keyword>
<dbReference type="PIRSF" id="PIRSF006076">
    <property type="entry name" value="OM_assembly_OMP85"/>
    <property type="match status" value="1"/>
</dbReference>
<evidence type="ECO:0000256" key="9">
    <source>
        <dbReference type="SAM" id="SignalP"/>
    </source>
</evidence>
<comment type="subcellular location">
    <subcellularLocation>
        <location evidence="1">Membrane</location>
    </subcellularLocation>
</comment>
<evidence type="ECO:0000256" key="6">
    <source>
        <dbReference type="ARBA" id="ARBA00023136"/>
    </source>
</evidence>
<evidence type="ECO:0000256" key="5">
    <source>
        <dbReference type="ARBA" id="ARBA00022737"/>
    </source>
</evidence>
<reference evidence="11 12" key="1">
    <citation type="submission" date="2021-06" db="EMBL/GenBank/DDBJ databases">
        <title>Complete genome of Haloferula helveola possessing various polysaccharide degrading enzymes.</title>
        <authorList>
            <person name="Takami H."/>
            <person name="Huang C."/>
            <person name="Hamasaki K."/>
        </authorList>
    </citation>
    <scope>NUCLEOTIDE SEQUENCE [LARGE SCALE GENOMIC DNA]</scope>
    <source>
        <strain evidence="11 12">CN-1</strain>
    </source>
</reference>
<dbReference type="PROSITE" id="PS51779">
    <property type="entry name" value="POTRA"/>
    <property type="match status" value="3"/>
</dbReference>
<evidence type="ECO:0000256" key="2">
    <source>
        <dbReference type="ARBA" id="ARBA00022452"/>
    </source>
</evidence>
<dbReference type="EMBL" id="AP024702">
    <property type="protein sequence ID" value="BCX49427.1"/>
    <property type="molecule type" value="Genomic_DNA"/>
</dbReference>
<dbReference type="InterPro" id="IPR023707">
    <property type="entry name" value="OM_assembly_BamA"/>
</dbReference>
<keyword evidence="3" id="KW-0812">Transmembrane</keyword>
<dbReference type="PANTHER" id="PTHR12815">
    <property type="entry name" value="SORTING AND ASSEMBLY MACHINERY SAMM50 PROTEIN FAMILY MEMBER"/>
    <property type="match status" value="1"/>
</dbReference>
<dbReference type="InterPro" id="IPR010827">
    <property type="entry name" value="BamA/TamA_POTRA"/>
</dbReference>
<accession>A0ABM7RHR2</accession>
<protein>
    <recommendedName>
        <fullName evidence="8">Outer membrane protein assembly factor BamA</fullName>
    </recommendedName>
</protein>
<dbReference type="InterPro" id="IPR039910">
    <property type="entry name" value="D15-like"/>
</dbReference>
<dbReference type="NCBIfam" id="TIGR03303">
    <property type="entry name" value="OM_YaeT"/>
    <property type="match status" value="1"/>
</dbReference>
<feature type="domain" description="POTRA" evidence="10">
    <location>
        <begin position="187"/>
        <end position="274"/>
    </location>
</feature>
<feature type="signal peptide" evidence="9">
    <location>
        <begin position="1"/>
        <end position="25"/>
    </location>
</feature>
<keyword evidence="4 9" id="KW-0732">Signal</keyword>
<dbReference type="PANTHER" id="PTHR12815:SF47">
    <property type="entry name" value="TRANSLOCATION AND ASSEMBLY MODULE SUBUNIT TAMA"/>
    <property type="match status" value="1"/>
</dbReference>
<evidence type="ECO:0000313" key="12">
    <source>
        <dbReference type="Proteomes" id="UP001374893"/>
    </source>
</evidence>